<dbReference type="GO" id="GO:0035102">
    <property type="term" value="C:PRC1 complex"/>
    <property type="evidence" value="ECO:0007669"/>
    <property type="project" value="TreeGrafter"/>
</dbReference>
<feature type="compositionally biased region" description="Low complexity" evidence="6">
    <location>
        <begin position="245"/>
        <end position="273"/>
    </location>
</feature>
<accession>T1KWU9</accession>
<dbReference type="AlphaFoldDB" id="T1KWU9"/>
<dbReference type="GO" id="GO:0000122">
    <property type="term" value="P:negative regulation of transcription by RNA polymerase II"/>
    <property type="evidence" value="ECO:0007669"/>
    <property type="project" value="TreeGrafter"/>
</dbReference>
<dbReference type="eggNOG" id="KOG2660">
    <property type="taxonomic scope" value="Eukaryota"/>
</dbReference>
<dbReference type="STRING" id="32264.T1KWU9"/>
<evidence type="ECO:0000259" key="7">
    <source>
        <dbReference type="PROSITE" id="PS50089"/>
    </source>
</evidence>
<dbReference type="InterPro" id="IPR001841">
    <property type="entry name" value="Znf_RING"/>
</dbReference>
<evidence type="ECO:0000256" key="1">
    <source>
        <dbReference type="ARBA" id="ARBA00004123"/>
    </source>
</evidence>
<dbReference type="GO" id="GO:0008270">
    <property type="term" value="F:zinc ion binding"/>
    <property type="evidence" value="ECO:0007669"/>
    <property type="project" value="UniProtKB-KW"/>
</dbReference>
<keyword evidence="4" id="KW-0862">Zinc</keyword>
<evidence type="ECO:0000256" key="2">
    <source>
        <dbReference type="ARBA" id="ARBA00022723"/>
    </source>
</evidence>
<evidence type="ECO:0000256" key="4">
    <source>
        <dbReference type="ARBA" id="ARBA00022833"/>
    </source>
</evidence>
<feature type="region of interest" description="Disordered" evidence="6">
    <location>
        <begin position="242"/>
        <end position="306"/>
    </location>
</feature>
<sequence>MSSNASTATSTTQNIKLNNNLKLSHFNNQFKCSLCLGYIINATTINECLDSFCRSCIVKHFNDNHDCPKCGLKLNETRKWETLRMDSILQSFIYKLVPGLFRSELKLRKEFHSKSNVSPCDYYDEQKDYYQLTDKISVLLMYSKYSNDKSKKSSNGKKMIGSDKTSTTSSSSDEHRYLLCPAGFPIGSLKKFICLKYELSSCFKVDIMFDDKILDDDLQLLDIVYIYSTSQINVIKKSVNNHQLSSPTSTSLTSSSSSSTKTSTSASTVTQSSPHFHMKTTTTTTSTASTNTPNNGNAKNDVKNDNTTLKSVAVQSSSVITCATSPMNPVSSSTSTVAPTRNSPSLSSQNIDKNQLERSQLMNEREKQAMHSVSSSIKSSDTKRVIKPKVINTKLAPMVNQINLKRSTTSVLPCSTQVTTVTLNKQSKPSSDE</sequence>
<dbReference type="FunFam" id="3.30.40.10:FF:000033">
    <property type="entry name" value="Polycomb group RING finger protein 3"/>
    <property type="match status" value="1"/>
</dbReference>
<evidence type="ECO:0000313" key="8">
    <source>
        <dbReference type="EnsemblMetazoa" id="tetur25g00110.1"/>
    </source>
</evidence>
<dbReference type="PROSITE" id="PS50089">
    <property type="entry name" value="ZF_RING_2"/>
    <property type="match status" value="1"/>
</dbReference>
<dbReference type="Pfam" id="PF16207">
    <property type="entry name" value="RAWUL"/>
    <property type="match status" value="1"/>
</dbReference>
<keyword evidence="2" id="KW-0479">Metal-binding</keyword>
<evidence type="ECO:0000256" key="3">
    <source>
        <dbReference type="ARBA" id="ARBA00022771"/>
    </source>
</evidence>
<feature type="compositionally biased region" description="Low complexity" evidence="6">
    <location>
        <begin position="280"/>
        <end position="298"/>
    </location>
</feature>
<feature type="region of interest" description="Disordered" evidence="6">
    <location>
        <begin position="323"/>
        <end position="354"/>
    </location>
</feature>
<dbReference type="Pfam" id="PF13923">
    <property type="entry name" value="zf-C3HC4_2"/>
    <property type="match status" value="1"/>
</dbReference>
<comment type="subcellular location">
    <subcellularLocation>
        <location evidence="1">Nucleus</location>
    </subcellularLocation>
</comment>
<dbReference type="Proteomes" id="UP000015104">
    <property type="component" value="Unassembled WGS sequence"/>
</dbReference>
<dbReference type="PANTHER" id="PTHR10825">
    <property type="entry name" value="RING FINGER DOMAIN-CONTAINING, POLYCOMB GROUP COMPONENT"/>
    <property type="match status" value="1"/>
</dbReference>
<reference evidence="8" key="2">
    <citation type="submission" date="2015-06" db="UniProtKB">
        <authorList>
            <consortium name="EnsemblMetazoa"/>
        </authorList>
    </citation>
    <scope>IDENTIFICATION</scope>
</reference>
<evidence type="ECO:0000313" key="9">
    <source>
        <dbReference type="Proteomes" id="UP000015104"/>
    </source>
</evidence>
<reference evidence="9" key="1">
    <citation type="submission" date="2011-08" db="EMBL/GenBank/DDBJ databases">
        <authorList>
            <person name="Rombauts S."/>
        </authorList>
    </citation>
    <scope>NUCLEOTIDE SEQUENCE</scope>
    <source>
        <strain evidence="9">London</strain>
    </source>
</reference>
<evidence type="ECO:0000256" key="5">
    <source>
        <dbReference type="PROSITE-ProRule" id="PRU00175"/>
    </source>
</evidence>
<evidence type="ECO:0000256" key="6">
    <source>
        <dbReference type="SAM" id="MobiDB-lite"/>
    </source>
</evidence>
<dbReference type="InterPro" id="IPR013083">
    <property type="entry name" value="Znf_RING/FYVE/PHD"/>
</dbReference>
<dbReference type="InterPro" id="IPR032443">
    <property type="entry name" value="RAWUL"/>
</dbReference>
<organism evidence="8 9">
    <name type="scientific">Tetranychus urticae</name>
    <name type="common">Two-spotted spider mite</name>
    <dbReference type="NCBI Taxonomy" id="32264"/>
    <lineage>
        <taxon>Eukaryota</taxon>
        <taxon>Metazoa</taxon>
        <taxon>Ecdysozoa</taxon>
        <taxon>Arthropoda</taxon>
        <taxon>Chelicerata</taxon>
        <taxon>Arachnida</taxon>
        <taxon>Acari</taxon>
        <taxon>Acariformes</taxon>
        <taxon>Trombidiformes</taxon>
        <taxon>Prostigmata</taxon>
        <taxon>Eleutherengona</taxon>
        <taxon>Raphignathae</taxon>
        <taxon>Tetranychoidea</taxon>
        <taxon>Tetranychidae</taxon>
        <taxon>Tetranychus</taxon>
    </lineage>
</organism>
<feature type="region of interest" description="Disordered" evidence="6">
    <location>
        <begin position="147"/>
        <end position="172"/>
    </location>
</feature>
<keyword evidence="9" id="KW-1185">Reference proteome</keyword>
<dbReference type="Gene3D" id="3.30.40.10">
    <property type="entry name" value="Zinc/RING finger domain, C3HC4 (zinc finger)"/>
    <property type="match status" value="1"/>
</dbReference>
<proteinExistence type="predicted"/>
<feature type="compositionally biased region" description="Polar residues" evidence="6">
    <location>
        <begin position="338"/>
        <end position="354"/>
    </location>
</feature>
<dbReference type="Gene3D" id="3.10.20.90">
    <property type="entry name" value="Phosphatidylinositol 3-kinase Catalytic Subunit, Chain A, domain 1"/>
    <property type="match status" value="1"/>
</dbReference>
<name>T1KWU9_TETUR</name>
<feature type="domain" description="RING-type" evidence="7">
    <location>
        <begin position="32"/>
        <end position="70"/>
    </location>
</feature>
<dbReference type="GO" id="GO:1990841">
    <property type="term" value="F:promoter-specific chromatin binding"/>
    <property type="evidence" value="ECO:0007669"/>
    <property type="project" value="TreeGrafter"/>
</dbReference>
<dbReference type="EMBL" id="CAEY01000675">
    <property type="status" value="NOT_ANNOTATED_CDS"/>
    <property type="molecule type" value="Genomic_DNA"/>
</dbReference>
<dbReference type="PANTHER" id="PTHR10825:SF72">
    <property type="entry name" value="UBIQUITIN-LIKE DOMAIN-CONTAINING PROTEIN"/>
    <property type="match status" value="1"/>
</dbReference>
<dbReference type="EnsemblMetazoa" id="tetur25g00110.1">
    <property type="protein sequence ID" value="tetur25g00110.1"/>
    <property type="gene ID" value="tetur25g00110"/>
</dbReference>
<keyword evidence="3 5" id="KW-0863">Zinc-finger</keyword>
<dbReference type="HOGENOM" id="CLU_036025_0_0_1"/>
<dbReference type="SUPFAM" id="SSF57850">
    <property type="entry name" value="RING/U-box"/>
    <property type="match status" value="1"/>
</dbReference>
<protein>
    <recommendedName>
        <fullName evidence="7">RING-type domain-containing protein</fullName>
    </recommendedName>
</protein>